<keyword evidence="1" id="KW-1133">Transmembrane helix</keyword>
<sequence length="61" mass="7068">MKQGKWIFMFYSILAVLSMMAIGISVGLRNPYLIMLFTFLLIFIMGIGFRTKKKFRDAGKL</sequence>
<keyword evidence="1" id="KW-0812">Transmembrane</keyword>
<reference evidence="2" key="1">
    <citation type="submission" date="2022-09" db="EMBL/GenBank/DDBJ databases">
        <title>Complete Genomes of Fervidibacillus albus and Fervidibacillus halotolerans isolated from tidal flat sediments.</title>
        <authorList>
            <person name="Kwon K.K."/>
            <person name="Yang S.-H."/>
            <person name="Park M.J."/>
            <person name="Oh H.-M."/>
        </authorList>
    </citation>
    <scope>NUCLEOTIDE SEQUENCE</scope>
    <source>
        <strain evidence="2">MEBiC13591</strain>
    </source>
</reference>
<dbReference type="RefSeq" id="WP_275418920.1">
    <property type="nucleotide sequence ID" value="NZ_CP106878.1"/>
</dbReference>
<name>A0A9E8RXB6_9BACI</name>
<organism evidence="2 3">
    <name type="scientific">Fervidibacillus albus</name>
    <dbReference type="NCBI Taxonomy" id="2980026"/>
    <lineage>
        <taxon>Bacteria</taxon>
        <taxon>Bacillati</taxon>
        <taxon>Bacillota</taxon>
        <taxon>Bacilli</taxon>
        <taxon>Bacillales</taxon>
        <taxon>Bacillaceae</taxon>
        <taxon>Fervidibacillus</taxon>
    </lineage>
</organism>
<protein>
    <submittedName>
        <fullName evidence="2">YlaF family protein</fullName>
    </submittedName>
</protein>
<evidence type="ECO:0000313" key="2">
    <source>
        <dbReference type="EMBL" id="WAA11099.1"/>
    </source>
</evidence>
<evidence type="ECO:0000256" key="1">
    <source>
        <dbReference type="SAM" id="Phobius"/>
    </source>
</evidence>
<dbReference type="KEGG" id="faf:OE104_07305"/>
<gene>
    <name evidence="2" type="ORF">OE104_07305</name>
</gene>
<dbReference type="InterPro" id="IPR035211">
    <property type="entry name" value="DUF5325"/>
</dbReference>
<proteinExistence type="predicted"/>
<accession>A0A9E8RXB6</accession>
<dbReference type="Proteomes" id="UP001164718">
    <property type="component" value="Chromosome"/>
</dbReference>
<feature type="transmembrane region" description="Helical" evidence="1">
    <location>
        <begin position="7"/>
        <end position="26"/>
    </location>
</feature>
<keyword evidence="1" id="KW-0472">Membrane</keyword>
<dbReference type="AlphaFoldDB" id="A0A9E8RXB6"/>
<dbReference type="EMBL" id="CP106878">
    <property type="protein sequence ID" value="WAA11099.1"/>
    <property type="molecule type" value="Genomic_DNA"/>
</dbReference>
<dbReference type="Pfam" id="PF17259">
    <property type="entry name" value="DUF5325"/>
    <property type="match status" value="1"/>
</dbReference>
<feature type="transmembrane region" description="Helical" evidence="1">
    <location>
        <begin position="32"/>
        <end position="51"/>
    </location>
</feature>
<keyword evidence="3" id="KW-1185">Reference proteome</keyword>
<evidence type="ECO:0000313" key="3">
    <source>
        <dbReference type="Proteomes" id="UP001164718"/>
    </source>
</evidence>